<dbReference type="Proteomes" id="UP000054144">
    <property type="component" value="Unassembled WGS sequence"/>
</dbReference>
<organism evidence="4 5">
    <name type="scientific">Fistulina hepatica ATCC 64428</name>
    <dbReference type="NCBI Taxonomy" id="1128425"/>
    <lineage>
        <taxon>Eukaryota</taxon>
        <taxon>Fungi</taxon>
        <taxon>Dikarya</taxon>
        <taxon>Basidiomycota</taxon>
        <taxon>Agaricomycotina</taxon>
        <taxon>Agaricomycetes</taxon>
        <taxon>Agaricomycetidae</taxon>
        <taxon>Agaricales</taxon>
        <taxon>Fistulinaceae</taxon>
        <taxon>Fistulina</taxon>
    </lineage>
</organism>
<dbReference type="Gene3D" id="1.10.10.60">
    <property type="entry name" value="Homeodomain-like"/>
    <property type="match status" value="1"/>
</dbReference>
<evidence type="ECO:0000313" key="5">
    <source>
        <dbReference type="Proteomes" id="UP000054144"/>
    </source>
</evidence>
<dbReference type="OrthoDB" id="162969at2759"/>
<dbReference type="PANTHER" id="PTHR19303">
    <property type="entry name" value="TRANSPOSON"/>
    <property type="match status" value="1"/>
</dbReference>
<dbReference type="PANTHER" id="PTHR19303:SF73">
    <property type="entry name" value="PROTEIN PDC2"/>
    <property type="match status" value="1"/>
</dbReference>
<evidence type="ECO:0000256" key="2">
    <source>
        <dbReference type="SAM" id="MobiDB-lite"/>
    </source>
</evidence>
<sequence length="424" mass="49495">MPELEKKRAPREPKNPRPSKRPRNPAPPKDAPRTSAQTIVDEKRQNLTLNDWLTVLAFVDKHKDMTQAEIVAHYGSLREGRLIFTQGTLSRKLAQRAHLEKRVDLHPTALSMKRERVVTRPDVERALVLWVQHMENDRLETVTGQMLAQKRRHFEDLFEVPENERLVGEGWIGSFKKTYNLKERRRHGEAASVDLEAVEAERARMKIILATYAPRDRFNADETSLFPMAPPDRGLCSKQMSGKKLNKFRLTLLFAVNEDGSEKLPPFFIGYSRQPRCFNKKLPESLGFYYRNNKKAWMTKVFFQEWIVRLDNDMRQQNRYICVTIDNFTGHDIDYTPTNINLQFFRPNLTSYVQPCDAGIIRTFKAKYRAKFCKRAVQLDEAGEEDIYKINLLEAMMMAREAWDEVTPETIANCWHHTGILPSR</sequence>
<gene>
    <name evidence="4" type="ORF">FISHEDRAFT_42689</name>
</gene>
<feature type="region of interest" description="Disordered" evidence="2">
    <location>
        <begin position="1"/>
        <end position="36"/>
    </location>
</feature>
<dbReference type="PROSITE" id="PS51253">
    <property type="entry name" value="HTH_CENPB"/>
    <property type="match status" value="1"/>
</dbReference>
<dbReference type="InterPro" id="IPR004875">
    <property type="entry name" value="DDE_SF_endonuclease_dom"/>
</dbReference>
<feature type="domain" description="HTH CENPB-type" evidence="3">
    <location>
        <begin position="111"/>
        <end position="185"/>
    </location>
</feature>
<evidence type="ECO:0000256" key="1">
    <source>
        <dbReference type="ARBA" id="ARBA00023125"/>
    </source>
</evidence>
<dbReference type="GO" id="GO:0003677">
    <property type="term" value="F:DNA binding"/>
    <property type="evidence" value="ECO:0007669"/>
    <property type="project" value="UniProtKB-KW"/>
</dbReference>
<accession>A0A0D7AED2</accession>
<feature type="compositionally biased region" description="Basic and acidic residues" evidence="2">
    <location>
        <begin position="1"/>
        <end position="15"/>
    </location>
</feature>
<name>A0A0D7AED2_9AGAR</name>
<protein>
    <submittedName>
        <fullName evidence="4">DDE-domain-containing protein</fullName>
    </submittedName>
</protein>
<dbReference type="Pfam" id="PF03221">
    <property type="entry name" value="HTH_Tnp_Tc5"/>
    <property type="match status" value="1"/>
</dbReference>
<proteinExistence type="predicted"/>
<dbReference type="EMBL" id="KN881814">
    <property type="protein sequence ID" value="KIY48774.1"/>
    <property type="molecule type" value="Genomic_DNA"/>
</dbReference>
<dbReference type="InterPro" id="IPR050863">
    <property type="entry name" value="CenT-Element_Derived"/>
</dbReference>
<keyword evidence="5" id="KW-1185">Reference proteome</keyword>
<evidence type="ECO:0000313" key="4">
    <source>
        <dbReference type="EMBL" id="KIY48774.1"/>
    </source>
</evidence>
<dbReference type="InterPro" id="IPR006600">
    <property type="entry name" value="HTH_CenpB_DNA-bd_dom"/>
</dbReference>
<evidence type="ECO:0000259" key="3">
    <source>
        <dbReference type="PROSITE" id="PS51253"/>
    </source>
</evidence>
<reference evidence="4 5" key="1">
    <citation type="journal article" date="2015" name="Fungal Genet. Biol.">
        <title>Evolution of novel wood decay mechanisms in Agaricales revealed by the genome sequences of Fistulina hepatica and Cylindrobasidium torrendii.</title>
        <authorList>
            <person name="Floudas D."/>
            <person name="Held B.W."/>
            <person name="Riley R."/>
            <person name="Nagy L.G."/>
            <person name="Koehler G."/>
            <person name="Ransdell A.S."/>
            <person name="Younus H."/>
            <person name="Chow J."/>
            <person name="Chiniquy J."/>
            <person name="Lipzen A."/>
            <person name="Tritt A."/>
            <person name="Sun H."/>
            <person name="Haridas S."/>
            <person name="LaButti K."/>
            <person name="Ohm R.A."/>
            <person name="Kues U."/>
            <person name="Blanchette R.A."/>
            <person name="Grigoriev I.V."/>
            <person name="Minto R.E."/>
            <person name="Hibbett D.S."/>
        </authorList>
    </citation>
    <scope>NUCLEOTIDE SEQUENCE [LARGE SCALE GENOMIC DNA]</scope>
    <source>
        <strain evidence="4 5">ATCC 64428</strain>
    </source>
</reference>
<keyword evidence="1" id="KW-0238">DNA-binding</keyword>
<dbReference type="Pfam" id="PF03184">
    <property type="entry name" value="DDE_1"/>
    <property type="match status" value="1"/>
</dbReference>
<dbReference type="AlphaFoldDB" id="A0A0D7AED2"/>
<dbReference type="GO" id="GO:0005634">
    <property type="term" value="C:nucleus"/>
    <property type="evidence" value="ECO:0007669"/>
    <property type="project" value="TreeGrafter"/>
</dbReference>